<dbReference type="Proteomes" id="UP000245946">
    <property type="component" value="Unassembled WGS sequence"/>
</dbReference>
<comment type="cofactor">
    <cofactor evidence="6">
        <name>Mg(2+)</name>
        <dbReference type="ChEBI" id="CHEBI:18420"/>
    </cofactor>
</comment>
<dbReference type="PANTHER" id="PTHR11241:SF0">
    <property type="entry name" value="DEOXYURIDINE 5'-TRIPHOSPHATE NUCLEOTIDOHYDROLASE"/>
    <property type="match status" value="1"/>
</dbReference>
<dbReference type="PANTHER" id="PTHR11241">
    <property type="entry name" value="DEOXYURIDINE 5'-TRIPHOSPHATE NUCLEOTIDOHYDROLASE"/>
    <property type="match status" value="1"/>
</dbReference>
<evidence type="ECO:0000256" key="3">
    <source>
        <dbReference type="ARBA" id="ARBA00011233"/>
    </source>
</evidence>
<reference evidence="8 9" key="1">
    <citation type="journal article" date="2018" name="Mol. Biol. Evol.">
        <title>Broad Genomic Sampling Reveals a Smut Pathogenic Ancestry of the Fungal Clade Ustilaginomycotina.</title>
        <authorList>
            <person name="Kijpornyongpan T."/>
            <person name="Mondo S.J."/>
            <person name="Barry K."/>
            <person name="Sandor L."/>
            <person name="Lee J."/>
            <person name="Lipzen A."/>
            <person name="Pangilinan J."/>
            <person name="LaButti K."/>
            <person name="Hainaut M."/>
            <person name="Henrissat B."/>
            <person name="Grigoriev I.V."/>
            <person name="Spatafora J.W."/>
            <person name="Aime M.C."/>
        </authorList>
    </citation>
    <scope>NUCLEOTIDE SEQUENCE [LARGE SCALE GENOMIC DNA]</scope>
    <source>
        <strain evidence="8 9">MCA 4186</strain>
    </source>
</reference>
<dbReference type="InterPro" id="IPR008181">
    <property type="entry name" value="dUTPase"/>
</dbReference>
<dbReference type="GO" id="GO:0006226">
    <property type="term" value="P:dUMP biosynthetic process"/>
    <property type="evidence" value="ECO:0007669"/>
    <property type="project" value="UniProtKB-UniRule"/>
</dbReference>
<keyword evidence="6" id="KW-0460">Magnesium</keyword>
<evidence type="ECO:0000313" key="9">
    <source>
        <dbReference type="Proteomes" id="UP000245946"/>
    </source>
</evidence>
<dbReference type="Gene3D" id="2.70.40.10">
    <property type="match status" value="1"/>
</dbReference>
<dbReference type="EMBL" id="KZ819286">
    <property type="protein sequence ID" value="PWN99959.1"/>
    <property type="molecule type" value="Genomic_DNA"/>
</dbReference>
<comment type="pathway">
    <text evidence="1 6">Pyrimidine metabolism; dUMP biosynthesis; dUMP from dCTP (dUTP route): step 2/2.</text>
</comment>
<evidence type="ECO:0000259" key="7">
    <source>
        <dbReference type="Pfam" id="PF00692"/>
    </source>
</evidence>
<gene>
    <name evidence="8" type="ORF">FA09DRAFT_328106</name>
</gene>
<dbReference type="NCBIfam" id="TIGR00576">
    <property type="entry name" value="dut"/>
    <property type="match status" value="1"/>
</dbReference>
<name>A0A316ZEJ1_9BASI</name>
<evidence type="ECO:0000256" key="5">
    <source>
        <dbReference type="ARBA" id="ARBA00023080"/>
    </source>
</evidence>
<proteinExistence type="inferred from homology"/>
<comment type="function">
    <text evidence="6">Involved in nucleotide metabolism via production of dUMP, the immediate precursor of thymidine nucleotides, and decreases the intracellular concentration of dUTP so that uracil cannot be incorporated into DNA.</text>
</comment>
<dbReference type="CDD" id="cd07557">
    <property type="entry name" value="trimeric_dUTPase"/>
    <property type="match status" value="1"/>
</dbReference>
<dbReference type="GO" id="GO:0000287">
    <property type="term" value="F:magnesium ion binding"/>
    <property type="evidence" value="ECO:0007669"/>
    <property type="project" value="UniProtKB-UniRule"/>
</dbReference>
<dbReference type="InterPro" id="IPR029054">
    <property type="entry name" value="dUTPase-like"/>
</dbReference>
<dbReference type="OrthoDB" id="419889at2759"/>
<dbReference type="InterPro" id="IPR036157">
    <property type="entry name" value="dUTPase-like_sf"/>
</dbReference>
<organism evidence="8 9">
    <name type="scientific">Tilletiopsis washingtonensis</name>
    <dbReference type="NCBI Taxonomy" id="58919"/>
    <lineage>
        <taxon>Eukaryota</taxon>
        <taxon>Fungi</taxon>
        <taxon>Dikarya</taxon>
        <taxon>Basidiomycota</taxon>
        <taxon>Ustilaginomycotina</taxon>
        <taxon>Exobasidiomycetes</taxon>
        <taxon>Entylomatales</taxon>
        <taxon>Entylomatales incertae sedis</taxon>
        <taxon>Tilletiopsis</taxon>
    </lineage>
</organism>
<evidence type="ECO:0000256" key="4">
    <source>
        <dbReference type="ARBA" id="ARBA00022801"/>
    </source>
</evidence>
<accession>A0A316ZEJ1</accession>
<dbReference type="GO" id="GO:0046081">
    <property type="term" value="P:dUTP catabolic process"/>
    <property type="evidence" value="ECO:0007669"/>
    <property type="project" value="UniProtKB-UniRule"/>
</dbReference>
<comment type="catalytic activity">
    <reaction evidence="6">
        <text>dUTP + H2O = dUMP + diphosphate + H(+)</text>
        <dbReference type="Rhea" id="RHEA:10248"/>
        <dbReference type="ChEBI" id="CHEBI:15377"/>
        <dbReference type="ChEBI" id="CHEBI:15378"/>
        <dbReference type="ChEBI" id="CHEBI:33019"/>
        <dbReference type="ChEBI" id="CHEBI:61555"/>
        <dbReference type="ChEBI" id="CHEBI:246422"/>
        <dbReference type="EC" id="3.6.1.23"/>
    </reaction>
</comment>
<dbReference type="AlphaFoldDB" id="A0A316ZEJ1"/>
<sequence length="189" mass="19370">MPPRPRLPSPSLSSKRLKTMSSSSATETLLVQLDAAFPGAKLPTRGSASAAGYDLYAAEAATLPARGRKVVATGVRLAVPEGCYGRVAPRSGLASKHGIDVGAGVIDADYRGLLGVLLFNLSETDFEISAGDRIAQLVLERIATPEVQQVQSLDETLRGACGFGSTGGFGAGAAAAEKTKAKDSEGVPV</sequence>
<dbReference type="GeneID" id="37269187"/>
<dbReference type="EC" id="3.6.1.23" evidence="6"/>
<comment type="similarity">
    <text evidence="2 6">Belongs to the dUTPase family.</text>
</comment>
<dbReference type="InterPro" id="IPR033704">
    <property type="entry name" value="dUTPase_trimeric"/>
</dbReference>
<keyword evidence="4 6" id="KW-0378">Hydrolase</keyword>
<keyword evidence="9" id="KW-1185">Reference proteome</keyword>
<protein>
    <recommendedName>
        <fullName evidence="6">Deoxyuridine 5'-triphosphate nucleotidohydrolase</fullName>
        <shortName evidence="6">dUTPase</shortName>
        <ecNumber evidence="6">3.6.1.23</ecNumber>
    </recommendedName>
    <alternativeName>
        <fullName evidence="6">dUTP pyrophosphatase</fullName>
    </alternativeName>
</protein>
<dbReference type="RefSeq" id="XP_025600238.1">
    <property type="nucleotide sequence ID" value="XM_025741643.1"/>
</dbReference>
<comment type="subunit">
    <text evidence="3 6">Homotrimer.</text>
</comment>
<dbReference type="STRING" id="58919.A0A316ZEJ1"/>
<keyword evidence="5 6" id="KW-0546">Nucleotide metabolism</keyword>
<evidence type="ECO:0000256" key="6">
    <source>
        <dbReference type="RuleBase" id="RU367024"/>
    </source>
</evidence>
<dbReference type="UniPathway" id="UPA00610">
    <property type="reaction ID" value="UER00666"/>
</dbReference>
<dbReference type="GO" id="GO:0004170">
    <property type="term" value="F:dUTP diphosphatase activity"/>
    <property type="evidence" value="ECO:0007669"/>
    <property type="project" value="UniProtKB-UniRule"/>
</dbReference>
<evidence type="ECO:0000256" key="1">
    <source>
        <dbReference type="ARBA" id="ARBA00005142"/>
    </source>
</evidence>
<dbReference type="SUPFAM" id="SSF51283">
    <property type="entry name" value="dUTPase-like"/>
    <property type="match status" value="1"/>
</dbReference>
<dbReference type="Pfam" id="PF00692">
    <property type="entry name" value="dUTPase"/>
    <property type="match status" value="1"/>
</dbReference>
<evidence type="ECO:0000313" key="8">
    <source>
        <dbReference type="EMBL" id="PWN99959.1"/>
    </source>
</evidence>
<dbReference type="NCBIfam" id="NF001862">
    <property type="entry name" value="PRK00601.1"/>
    <property type="match status" value="1"/>
</dbReference>
<keyword evidence="6" id="KW-0479">Metal-binding</keyword>
<feature type="domain" description="dUTPase-like" evidence="7">
    <location>
        <begin position="40"/>
        <end position="167"/>
    </location>
</feature>
<evidence type="ECO:0000256" key="2">
    <source>
        <dbReference type="ARBA" id="ARBA00006581"/>
    </source>
</evidence>